<dbReference type="AlphaFoldDB" id="A0A6P8HA60"/>
<gene>
    <name evidence="9" type="primary">LOC116289655</name>
</gene>
<feature type="compositionally biased region" description="Polar residues" evidence="5">
    <location>
        <begin position="666"/>
        <end position="685"/>
    </location>
</feature>
<dbReference type="GO" id="GO:0001725">
    <property type="term" value="C:stress fiber"/>
    <property type="evidence" value="ECO:0007669"/>
    <property type="project" value="TreeGrafter"/>
</dbReference>
<dbReference type="GO" id="GO:0051764">
    <property type="term" value="P:actin crosslink formation"/>
    <property type="evidence" value="ECO:0007669"/>
    <property type="project" value="TreeGrafter"/>
</dbReference>
<dbReference type="InterPro" id="IPR036534">
    <property type="entry name" value="GAR_dom_sf"/>
</dbReference>
<comment type="similarity">
    <text evidence="4">Belongs to the GAS2 family.</text>
</comment>
<evidence type="ECO:0000259" key="6">
    <source>
        <dbReference type="PROSITE" id="PS50021"/>
    </source>
</evidence>
<feature type="compositionally biased region" description="Low complexity" evidence="5">
    <location>
        <begin position="587"/>
        <end position="601"/>
    </location>
</feature>
<dbReference type="Pfam" id="PF02187">
    <property type="entry name" value="GAS2"/>
    <property type="match status" value="1"/>
</dbReference>
<sequence>MAEAGNGEQTVDQEIVTEKTEILDKWLLALKEDLASWISRLLSIELTVDSFTSVLDTGVVLCRLANFIQNTGDKFFINNSGCVRQGIFPPCGLTFKEREASQGSFIARDNVCNFIRWCRELGVPDVIMFETEDLVSNKNEKAVLLTLLEVARKVFKFGVDPPELVRLENEIDKELENESEPTPSIKIEKVTALKKKHKSHSLDDLVFEVQKKCQCTTRYPVQRISEGKYRMGESKNLIFVRVMRKHVMVRVGGGWDTLDRYFEKHDPCRIIAHRKTSRPSRPSSAHQQQTHELLVRSPSSMSTASVSSTESYDSTSTAYSQMSVSSTPPRQAAVTKCGHSPRQRTLSGGRSSPTYDRCLSPTRGSHTRHKSPCQRSTPPRTIEAQGRLSNKSISMQDLKGRGSDSSGMVTNIPIPTKHRPSSARRSSATPANESPAKPAQGIPGQRRKSVAVSPRKDSSGAAVKQRQQSTTRTNYRDNSQARMHSRSRSMQDLNKYKLTGPLDNDTRSNKSRPTSARARSSSGAAERSANAASQRKTSTSQATRKMTNTTSCNSPRRRSPPNQQSPVNHSPRIQRRSSSTPRGSTYSPLSSPRVSRRQVSSHSREMQKTATVSSPGPMIRAISNLSSSSSTSYRMKRSASFDSKNDLSSQALNKEHLMGKYKDATKSPSKTQSSAAGARSPTKQSRVPIKIPGKQGTAKQHGQRVPTKPRSMAREERMATQNGREFYDDLPTPFDNYSYTAEEQASLVYNEDDIHLTENQSGLNLDFNKDFRQAYPSNSGGSTPDTVKTIDSFLGGTGETLSTTTSDYDFPDYDSDDISGLKSPHSIRSSLSVSPSPSKDLLESGDAEGRANVGIMQRLKSLNVEQSSINPTLRGKIFTPTETDGASILPDELHTKSFSSVEYSNKEPEERSKFFDIEKECLADASNGACDDADQLESPRTFSLVNALIGSIEKRNVPKKTIRVKKNTTTIENTIPVIRDLSTESRTGDEAMTGSCGTAQESGLVYSKFPSTIGSSASMETPFRCIMNAQQLDENDNLQVEGKPHQNDGISNGTKDIIAREDIEEMKIAGKMGSSKHDEE</sequence>
<evidence type="ECO:0000313" key="9">
    <source>
        <dbReference type="RefSeq" id="XP_031552461.1"/>
    </source>
</evidence>
<feature type="compositionally biased region" description="Polar residues" evidence="5">
    <location>
        <begin position="576"/>
        <end position="586"/>
    </location>
</feature>
<dbReference type="GeneID" id="116289655"/>
<feature type="domain" description="Calponin-homology (CH)" evidence="6">
    <location>
        <begin position="28"/>
        <end position="155"/>
    </location>
</feature>
<feature type="compositionally biased region" description="Polar residues" evidence="5">
    <location>
        <begin position="343"/>
        <end position="354"/>
    </location>
</feature>
<keyword evidence="3" id="KW-0206">Cytoskeleton</keyword>
<dbReference type="OrthoDB" id="206130at2759"/>
<feature type="compositionally biased region" description="Polar residues" evidence="5">
    <location>
        <begin position="279"/>
        <end position="291"/>
    </location>
</feature>
<dbReference type="SMART" id="SM00033">
    <property type="entry name" value="CH"/>
    <property type="match status" value="1"/>
</dbReference>
<feature type="region of interest" description="Disordered" evidence="5">
    <location>
        <begin position="273"/>
        <end position="714"/>
    </location>
</feature>
<dbReference type="InterPro" id="IPR036872">
    <property type="entry name" value="CH_dom_sf"/>
</dbReference>
<dbReference type="PANTHER" id="PTHR46756:SF18">
    <property type="entry name" value="GAS2-LIKE PROTEIN PICKLED EGGS"/>
    <property type="match status" value="1"/>
</dbReference>
<dbReference type="SMART" id="SM00243">
    <property type="entry name" value="GAS2"/>
    <property type="match status" value="1"/>
</dbReference>
<keyword evidence="2" id="KW-0963">Cytoplasm</keyword>
<feature type="compositionally biased region" description="Polar residues" evidence="5">
    <location>
        <begin position="775"/>
        <end position="786"/>
    </location>
</feature>
<dbReference type="GO" id="GO:0008017">
    <property type="term" value="F:microtubule binding"/>
    <property type="evidence" value="ECO:0007669"/>
    <property type="project" value="InterPro"/>
</dbReference>
<dbReference type="PROSITE" id="PS50021">
    <property type="entry name" value="CH"/>
    <property type="match status" value="1"/>
</dbReference>
<feature type="compositionally biased region" description="Low complexity" evidence="5">
    <location>
        <begin position="511"/>
        <end position="535"/>
    </location>
</feature>
<dbReference type="GO" id="GO:0005737">
    <property type="term" value="C:cytoplasm"/>
    <property type="evidence" value="ECO:0007669"/>
    <property type="project" value="TreeGrafter"/>
</dbReference>
<feature type="compositionally biased region" description="Polar residues" evidence="5">
    <location>
        <begin position="465"/>
        <end position="492"/>
    </location>
</feature>
<dbReference type="SUPFAM" id="SSF47576">
    <property type="entry name" value="Calponin-homology domain, CH-domain"/>
    <property type="match status" value="1"/>
</dbReference>
<evidence type="ECO:0000259" key="7">
    <source>
        <dbReference type="PROSITE" id="PS51460"/>
    </source>
</evidence>
<name>A0A6P8HA60_ACTTE</name>
<dbReference type="GO" id="GO:0008093">
    <property type="term" value="F:cytoskeletal anchor activity"/>
    <property type="evidence" value="ECO:0007669"/>
    <property type="project" value="TreeGrafter"/>
</dbReference>
<dbReference type="RefSeq" id="XP_031552461.1">
    <property type="nucleotide sequence ID" value="XM_031696601.1"/>
</dbReference>
<dbReference type="SUPFAM" id="SSF143575">
    <property type="entry name" value="GAS2 domain-like"/>
    <property type="match status" value="1"/>
</dbReference>
<dbReference type="GO" id="GO:0031110">
    <property type="term" value="P:regulation of microtubule polymerization or depolymerization"/>
    <property type="evidence" value="ECO:0007669"/>
    <property type="project" value="TreeGrafter"/>
</dbReference>
<dbReference type="FunCoup" id="A0A6P8HA60">
    <property type="interactions" value="148"/>
</dbReference>
<dbReference type="GO" id="GO:0001578">
    <property type="term" value="P:microtubule bundle formation"/>
    <property type="evidence" value="ECO:0007669"/>
    <property type="project" value="TreeGrafter"/>
</dbReference>
<feature type="compositionally biased region" description="Low complexity" evidence="5">
    <location>
        <begin position="297"/>
        <end position="320"/>
    </location>
</feature>
<dbReference type="Gene3D" id="1.10.418.10">
    <property type="entry name" value="Calponin-like domain"/>
    <property type="match status" value="1"/>
</dbReference>
<dbReference type="PROSITE" id="PS51460">
    <property type="entry name" value="GAR"/>
    <property type="match status" value="1"/>
</dbReference>
<dbReference type="InParanoid" id="A0A6P8HA60"/>
<reference evidence="9" key="1">
    <citation type="submission" date="2025-08" db="UniProtKB">
        <authorList>
            <consortium name="RefSeq"/>
        </authorList>
    </citation>
    <scope>IDENTIFICATION</scope>
    <source>
        <tissue evidence="9">Tentacle</tissue>
    </source>
</reference>
<dbReference type="Proteomes" id="UP000515163">
    <property type="component" value="Unplaced"/>
</dbReference>
<protein>
    <submittedName>
        <fullName evidence="9">GAS2-like protein 1</fullName>
    </submittedName>
</protein>
<keyword evidence="8" id="KW-1185">Reference proteome</keyword>
<dbReference type="GO" id="GO:0051015">
    <property type="term" value="F:actin filament binding"/>
    <property type="evidence" value="ECO:0007669"/>
    <property type="project" value="TreeGrafter"/>
</dbReference>
<dbReference type="GO" id="GO:1904825">
    <property type="term" value="P:protein localization to microtubule plus-end"/>
    <property type="evidence" value="ECO:0007669"/>
    <property type="project" value="TreeGrafter"/>
</dbReference>
<dbReference type="Pfam" id="PF00307">
    <property type="entry name" value="CH"/>
    <property type="match status" value="1"/>
</dbReference>
<feature type="compositionally biased region" description="Low complexity" evidence="5">
    <location>
        <begin position="824"/>
        <end position="838"/>
    </location>
</feature>
<feature type="compositionally biased region" description="Basic and acidic residues" evidence="5">
    <location>
        <begin position="653"/>
        <end position="665"/>
    </location>
</feature>
<dbReference type="InterPro" id="IPR001715">
    <property type="entry name" value="CH_dom"/>
</dbReference>
<evidence type="ECO:0000256" key="2">
    <source>
        <dbReference type="ARBA" id="ARBA00022490"/>
    </source>
</evidence>
<feature type="region of interest" description="Disordered" evidence="5">
    <location>
        <begin position="775"/>
        <end position="812"/>
    </location>
</feature>
<feature type="compositionally biased region" description="Polar residues" evidence="5">
    <location>
        <begin position="536"/>
        <end position="546"/>
    </location>
</feature>
<feature type="compositionally biased region" description="Low complexity" evidence="5">
    <location>
        <begin position="799"/>
        <end position="808"/>
    </location>
</feature>
<dbReference type="Gene3D" id="3.30.920.20">
    <property type="entry name" value="Gas2-like domain"/>
    <property type="match status" value="1"/>
</dbReference>
<organism evidence="8 9">
    <name type="scientific">Actinia tenebrosa</name>
    <name type="common">Australian red waratah sea anemone</name>
    <dbReference type="NCBI Taxonomy" id="6105"/>
    <lineage>
        <taxon>Eukaryota</taxon>
        <taxon>Metazoa</taxon>
        <taxon>Cnidaria</taxon>
        <taxon>Anthozoa</taxon>
        <taxon>Hexacorallia</taxon>
        <taxon>Actiniaria</taxon>
        <taxon>Actiniidae</taxon>
        <taxon>Actinia</taxon>
    </lineage>
</organism>
<feature type="compositionally biased region" description="Low complexity" evidence="5">
    <location>
        <begin position="623"/>
        <end position="633"/>
    </location>
</feature>
<evidence type="ECO:0000256" key="3">
    <source>
        <dbReference type="ARBA" id="ARBA00023212"/>
    </source>
</evidence>
<evidence type="ECO:0000313" key="8">
    <source>
        <dbReference type="Proteomes" id="UP000515163"/>
    </source>
</evidence>
<evidence type="ECO:0000256" key="5">
    <source>
        <dbReference type="SAM" id="MobiDB-lite"/>
    </source>
</evidence>
<feature type="domain" description="GAR" evidence="7">
    <location>
        <begin position="197"/>
        <end position="269"/>
    </location>
</feature>
<feature type="region of interest" description="Disordered" evidence="5">
    <location>
        <begin position="824"/>
        <end position="845"/>
    </location>
</feature>
<comment type="subcellular location">
    <subcellularLocation>
        <location evidence="1">Cytoplasm</location>
        <location evidence="1">Cytoskeleton</location>
    </subcellularLocation>
</comment>
<dbReference type="PANTHER" id="PTHR46756">
    <property type="entry name" value="TRANSGELIN"/>
    <property type="match status" value="1"/>
</dbReference>
<evidence type="ECO:0000256" key="4">
    <source>
        <dbReference type="ARBA" id="ARBA00038441"/>
    </source>
</evidence>
<dbReference type="GO" id="GO:0035371">
    <property type="term" value="C:microtubule plus-end"/>
    <property type="evidence" value="ECO:0007669"/>
    <property type="project" value="TreeGrafter"/>
</dbReference>
<dbReference type="GO" id="GO:0005884">
    <property type="term" value="C:actin filament"/>
    <property type="evidence" value="ECO:0007669"/>
    <property type="project" value="TreeGrafter"/>
</dbReference>
<proteinExistence type="inferred from homology"/>
<dbReference type="KEGG" id="aten:116289655"/>
<evidence type="ECO:0000256" key="1">
    <source>
        <dbReference type="ARBA" id="ARBA00004245"/>
    </source>
</evidence>
<dbReference type="InterPro" id="IPR003108">
    <property type="entry name" value="GAR_dom"/>
</dbReference>
<accession>A0A6P8HA60</accession>